<dbReference type="InterPro" id="IPR002105">
    <property type="entry name" value="Dockerin_1_rpt"/>
</dbReference>
<dbReference type="PROSITE" id="PS00018">
    <property type="entry name" value="EF_HAND_1"/>
    <property type="match status" value="1"/>
</dbReference>
<dbReference type="PROSITE" id="PS51766">
    <property type="entry name" value="DOCKERIN"/>
    <property type="match status" value="1"/>
</dbReference>
<comment type="caution">
    <text evidence="2">The sequence shown here is derived from an EMBL/GenBank/DDBJ whole genome shotgun (WGS) entry which is preliminary data.</text>
</comment>
<dbReference type="AlphaFoldDB" id="A0A011WVP6"/>
<dbReference type="OrthoDB" id="1816152at2"/>
<evidence type="ECO:0000313" key="3">
    <source>
        <dbReference type="Proteomes" id="UP000021369"/>
    </source>
</evidence>
<accession>A0A011WVP6</accession>
<dbReference type="Proteomes" id="UP000021369">
    <property type="component" value="Unassembled WGS sequence"/>
</dbReference>
<reference evidence="2 3" key="1">
    <citation type="submission" date="2013-06" db="EMBL/GenBank/DDBJ databases">
        <title>Rumen cellulosomics: divergent fiber-degrading strategies revealed by comparative genome-wide analysis of six Ruminococcal strains.</title>
        <authorList>
            <person name="Dassa B."/>
            <person name="Borovok I."/>
            <person name="Lamed R."/>
            <person name="Flint H."/>
            <person name="Yeoman C.J."/>
            <person name="White B."/>
            <person name="Bayer E.A."/>
        </authorList>
    </citation>
    <scope>NUCLEOTIDE SEQUENCE [LARGE SCALE GENOMIC DNA]</scope>
    <source>
        <strain evidence="2 3">SY3</strain>
    </source>
</reference>
<gene>
    <name evidence="2" type="ORF">RASY3_03285</name>
</gene>
<protein>
    <recommendedName>
        <fullName evidence="1">Dockerin domain-containing protein</fullName>
    </recommendedName>
</protein>
<sequence>MKRTAAFITALTMAFSVCAISASAINGDVNGDGKVNVTDISIIAAHVKGKKLLNDERKARADVNGDEKINISDITFVAAHVKGKRLLKEEPALNNRALVEYDFGMFKEAVGGEYELTTINEGQPDMDVLAVYNFDVFPNTYFIFGNRGRDCIKMTESGVLTFDKDVFEKGMNDTVPAQVIQVENGGKIGDTGCVVGMKYSELKVKLGLGKAVVENSSLSPNIRTIINGVNWNLVFNDEATRKAVKNKHINPDTLRSDEFTFEELGIDPVCTYAISSSNMVFPTYSFERLKDDMNGEYDVEVVSIGQAAGAAMYNDEVFPNIRFVFRPDNMNLFKETADGYEVDRKKFEKIPGETFVYAVEYLPGAEIPGRGGAKVGMKYSELKEHISLGKAYKTPSEFSPVIDISMPGEDWMLVFDDPSIQNAIKDISIFGDEKFSFEDYNIDPKSTRMVWFNEHL</sequence>
<dbReference type="PATRIC" id="fig|1341156.4.peg.378"/>
<feature type="domain" description="Dockerin" evidence="1">
    <location>
        <begin position="22"/>
        <end position="92"/>
    </location>
</feature>
<dbReference type="InterPro" id="IPR016134">
    <property type="entry name" value="Dockerin_dom"/>
</dbReference>
<dbReference type="InterPro" id="IPR036439">
    <property type="entry name" value="Dockerin_dom_sf"/>
</dbReference>
<dbReference type="GO" id="GO:0000272">
    <property type="term" value="P:polysaccharide catabolic process"/>
    <property type="evidence" value="ECO:0007669"/>
    <property type="project" value="InterPro"/>
</dbReference>
<name>A0A011WVP6_RUMAL</name>
<evidence type="ECO:0000313" key="2">
    <source>
        <dbReference type="EMBL" id="EXM41055.1"/>
    </source>
</evidence>
<dbReference type="Gene3D" id="1.10.1330.10">
    <property type="entry name" value="Dockerin domain"/>
    <property type="match status" value="1"/>
</dbReference>
<evidence type="ECO:0000259" key="1">
    <source>
        <dbReference type="PROSITE" id="PS51766"/>
    </source>
</evidence>
<dbReference type="GO" id="GO:0004553">
    <property type="term" value="F:hydrolase activity, hydrolyzing O-glycosyl compounds"/>
    <property type="evidence" value="ECO:0007669"/>
    <property type="project" value="InterPro"/>
</dbReference>
<dbReference type="Pfam" id="PF00404">
    <property type="entry name" value="Dockerin_1"/>
    <property type="match status" value="1"/>
</dbReference>
<keyword evidence="3" id="KW-1185">Reference proteome</keyword>
<dbReference type="CDD" id="cd14256">
    <property type="entry name" value="Dockerin_I"/>
    <property type="match status" value="1"/>
</dbReference>
<dbReference type="SUPFAM" id="SSF63446">
    <property type="entry name" value="Type I dockerin domain"/>
    <property type="match status" value="1"/>
</dbReference>
<dbReference type="RefSeq" id="WP_051506312.1">
    <property type="nucleotide sequence ID" value="NZ_JEOB01000001.1"/>
</dbReference>
<dbReference type="EMBL" id="JEOB01000001">
    <property type="protein sequence ID" value="EXM41055.1"/>
    <property type="molecule type" value="Genomic_DNA"/>
</dbReference>
<organism evidence="2 3">
    <name type="scientific">Ruminococcus albus SY3</name>
    <dbReference type="NCBI Taxonomy" id="1341156"/>
    <lineage>
        <taxon>Bacteria</taxon>
        <taxon>Bacillati</taxon>
        <taxon>Bacillota</taxon>
        <taxon>Clostridia</taxon>
        <taxon>Eubacteriales</taxon>
        <taxon>Oscillospiraceae</taxon>
        <taxon>Ruminococcus</taxon>
    </lineage>
</organism>
<proteinExistence type="predicted"/>
<dbReference type="InterPro" id="IPR018247">
    <property type="entry name" value="EF_Hand_1_Ca_BS"/>
</dbReference>